<keyword evidence="1" id="KW-0812">Transmembrane</keyword>
<evidence type="ECO:0000259" key="2">
    <source>
        <dbReference type="Pfam" id="PF14501"/>
    </source>
</evidence>
<feature type="transmembrane region" description="Helical" evidence="1">
    <location>
        <begin position="38"/>
        <end position="59"/>
    </location>
</feature>
<protein>
    <recommendedName>
        <fullName evidence="2">Sensor histidine kinase NatK-like C-terminal domain-containing protein</fullName>
    </recommendedName>
</protein>
<gene>
    <name evidence="3" type="ordered locus">EUBELI_01143</name>
</gene>
<feature type="transmembrane region" description="Helical" evidence="1">
    <location>
        <begin position="6"/>
        <end position="26"/>
    </location>
</feature>
<feature type="transmembrane region" description="Helical" evidence="1">
    <location>
        <begin position="71"/>
        <end position="92"/>
    </location>
</feature>
<feature type="transmembrane region" description="Helical" evidence="1">
    <location>
        <begin position="104"/>
        <end position="126"/>
    </location>
</feature>
<keyword evidence="1" id="KW-1133">Transmembrane helix</keyword>
<reference evidence="3 4" key="1">
    <citation type="journal article" date="2009" name="Proc. Natl. Acad. Sci. U.S.A.">
        <title>Characterizing a model human gut microbiota composed of members of its two dominant bacterial phyla.</title>
        <authorList>
            <person name="Mahowald M.A."/>
            <person name="Rey F.E."/>
            <person name="Seedorf H."/>
            <person name="Turnbaugh P.J."/>
            <person name="Fulton R.S."/>
            <person name="Wollam A."/>
            <person name="Shah N."/>
            <person name="Wang C."/>
            <person name="Magrini V."/>
            <person name="Wilson R.K."/>
            <person name="Cantarel B.L."/>
            <person name="Coutinho P.M."/>
            <person name="Henrissat B."/>
            <person name="Crock L.W."/>
            <person name="Russell A."/>
            <person name="Verberkmoes N.C."/>
            <person name="Hettich R.L."/>
            <person name="Gordon J.I."/>
        </authorList>
    </citation>
    <scope>NUCLEOTIDE SEQUENCE [LARGE SCALE GENOMIC DNA]</scope>
    <source>
        <strain evidence="4">ATCC 27750 / DSM 3376 / VPI C15-48 / C15-B4</strain>
    </source>
</reference>
<organism evidence="3 4">
    <name type="scientific">Lachnospira eligens (strain ATCC 27750 / DSM 3376 / VPI C15-48 / C15-B4)</name>
    <name type="common">Eubacterium eligens</name>
    <dbReference type="NCBI Taxonomy" id="515620"/>
    <lineage>
        <taxon>Bacteria</taxon>
        <taxon>Bacillati</taxon>
        <taxon>Bacillota</taxon>
        <taxon>Clostridia</taxon>
        <taxon>Lachnospirales</taxon>
        <taxon>Lachnospiraceae</taxon>
        <taxon>Lachnospira</taxon>
    </lineage>
</organism>
<accession>C4Z0N0</accession>
<feature type="domain" description="Sensor histidine kinase NatK-like C-terminal" evidence="2">
    <location>
        <begin position="269"/>
        <end position="365"/>
    </location>
</feature>
<dbReference type="Pfam" id="PF14501">
    <property type="entry name" value="HATPase_c_5"/>
    <property type="match status" value="1"/>
</dbReference>
<evidence type="ECO:0000256" key="1">
    <source>
        <dbReference type="SAM" id="Phobius"/>
    </source>
</evidence>
<dbReference type="EMBL" id="CP001104">
    <property type="protein sequence ID" value="ACR72143.1"/>
    <property type="molecule type" value="Genomic_DNA"/>
</dbReference>
<dbReference type="InterPro" id="IPR032834">
    <property type="entry name" value="NatK-like_C"/>
</dbReference>
<name>C4Z0N0_LACE2</name>
<dbReference type="RefSeq" id="WP_012739378.1">
    <property type="nucleotide sequence ID" value="NC_012778.1"/>
</dbReference>
<dbReference type="Gene3D" id="3.30.565.10">
    <property type="entry name" value="Histidine kinase-like ATPase, C-terminal domain"/>
    <property type="match status" value="1"/>
</dbReference>
<dbReference type="KEGG" id="eel:EUBELI_01143"/>
<keyword evidence="1" id="KW-0472">Membrane</keyword>
<dbReference type="PANTHER" id="PTHR40448:SF1">
    <property type="entry name" value="TWO-COMPONENT SENSOR HISTIDINE KINASE"/>
    <property type="match status" value="1"/>
</dbReference>
<dbReference type="HOGENOM" id="CLU_020211_13_0_9"/>
<evidence type="ECO:0000313" key="3">
    <source>
        <dbReference type="EMBL" id="ACR72143.1"/>
    </source>
</evidence>
<dbReference type="GO" id="GO:0042802">
    <property type="term" value="F:identical protein binding"/>
    <property type="evidence" value="ECO:0007669"/>
    <property type="project" value="TreeGrafter"/>
</dbReference>
<dbReference type="PANTHER" id="PTHR40448">
    <property type="entry name" value="TWO-COMPONENT SENSOR HISTIDINE KINASE"/>
    <property type="match status" value="1"/>
</dbReference>
<sequence length="370" mass="43049">MLNIYNSITILQYFILVIIGVIFLKKVSELLAKRINRITAYVIAVIVTISITAIYYTVVKAYTNIPSQSDVIILMLVYIVTMVVLETFLSIRRGCFTAADRMKVFLYIIITIAVYAMLVWLSGYIGQEYKKYLLLAGLLQLMLAYIFYSISVRLYEENYNEKEADRLRNKINLGEDYLKNVQAMDKQIRVIKHDMKNQLQTLTELIKSKKYDEAEQFLKMYGMNLESTQDYIHTDNLLFNTIINNKIQYAKSEKIIVSSSINKKIKQMKDNDLCTVIGNLIDNAIEAELRENEYREIEISSFWNGEECVFRIGNFVSKSVLDNNEELQTVKADKASHGLGTQIIRNLMKKNKGICDYYEEGEMFYCTIRW</sequence>
<dbReference type="AlphaFoldDB" id="C4Z0N0"/>
<evidence type="ECO:0000313" key="4">
    <source>
        <dbReference type="Proteomes" id="UP000001476"/>
    </source>
</evidence>
<dbReference type="InterPro" id="IPR036890">
    <property type="entry name" value="HATPase_C_sf"/>
</dbReference>
<feature type="transmembrane region" description="Helical" evidence="1">
    <location>
        <begin position="132"/>
        <end position="150"/>
    </location>
</feature>
<dbReference type="SUPFAM" id="SSF55874">
    <property type="entry name" value="ATPase domain of HSP90 chaperone/DNA topoisomerase II/histidine kinase"/>
    <property type="match status" value="1"/>
</dbReference>
<keyword evidence="4" id="KW-1185">Reference proteome</keyword>
<dbReference type="eggNOG" id="COG3290">
    <property type="taxonomic scope" value="Bacteria"/>
</dbReference>
<dbReference type="Proteomes" id="UP000001476">
    <property type="component" value="Chromosome"/>
</dbReference>
<dbReference type="GeneID" id="41355868"/>
<proteinExistence type="predicted"/>
<dbReference type="STRING" id="515620.EUBELI_01143"/>